<dbReference type="InterPro" id="IPR002313">
    <property type="entry name" value="Lys-tRNA-ligase_II"/>
</dbReference>
<dbReference type="InterPro" id="IPR006195">
    <property type="entry name" value="aa-tRNA-synth_II"/>
</dbReference>
<evidence type="ECO:0000256" key="13">
    <source>
        <dbReference type="HAMAP-Rule" id="MF_00252"/>
    </source>
</evidence>
<keyword evidence="10 13" id="KW-0648">Protein biosynthesis</keyword>
<dbReference type="HOGENOM" id="CLU_008255_6_0_0"/>
<dbReference type="KEGG" id="aco:Amico_1376"/>
<organism evidence="16 17">
    <name type="scientific">Aminobacterium colombiense (strain DSM 12261 / ALA-1)</name>
    <dbReference type="NCBI Taxonomy" id="572547"/>
    <lineage>
        <taxon>Bacteria</taxon>
        <taxon>Thermotogati</taxon>
        <taxon>Synergistota</taxon>
        <taxon>Synergistia</taxon>
        <taxon>Synergistales</taxon>
        <taxon>Aminobacteriaceae</taxon>
        <taxon>Aminobacterium</taxon>
    </lineage>
</organism>
<dbReference type="InterPro" id="IPR018149">
    <property type="entry name" value="Lys-tRNA-synth_II_C"/>
</dbReference>
<dbReference type="Pfam" id="PF01336">
    <property type="entry name" value="tRNA_anti-codon"/>
    <property type="match status" value="1"/>
</dbReference>
<dbReference type="PRINTS" id="PR00982">
    <property type="entry name" value="TRNASYNTHLYS"/>
</dbReference>
<feature type="binding site" evidence="13">
    <location>
        <position position="423"/>
    </location>
    <ligand>
        <name>Mg(2+)</name>
        <dbReference type="ChEBI" id="CHEBI:18420"/>
        <label>1</label>
    </ligand>
</feature>
<dbReference type="FunFam" id="2.40.50.140:FF:000024">
    <property type="entry name" value="Lysine--tRNA ligase"/>
    <property type="match status" value="1"/>
</dbReference>
<dbReference type="InterPro" id="IPR034762">
    <property type="entry name" value="Lys-tRNA-ligase_II_bac/euk"/>
</dbReference>
<comment type="subunit">
    <text evidence="3 13">Homodimer.</text>
</comment>
<sequence length="506" mass="58372">MSANLEIKTEEIALPEEEIFRQRKEKLARLREEEGYDPFLIERWERSDLLNDVRQRFDHLEIDEADEDAILSVAGRVMTLRKHGKAMFANLQDETDTMQLYFQLNAMGEEAYDFAKKWVDNGDFVGVVGIPFRTRRGELTILVKESTLLSKVLRPLPEKWHGLKDTEVRYRQRYLDLMVNTDVRDTFRKRSDIIASMRKTLIDHGTLEVETPILSFLAGGANARPFQTYHNALDANMYLRIATELYLKRLVVGMFGRVFEIGKNFRNEGIDTMHNPEFTLMEVYWAYADYSDMMDLTEELVRNAALAVDGLVVNYQGIELDFSKPFRRVSMLNLVKEYTGIDFKTIKTDEEARKIANEKGVELKGSESRFAVLNEVFEAYVEDKLVQPTFVIGHPTEISPLAKRDPEDPDYTHRFELFICGSEVANAYSELNDPLDQRERFLDQLRKKEAGDEEAHVFDEDFINAIECGLPPTGGLGIGIDRLVMFLTDSRSIRDVILFPAMRPKA</sequence>
<keyword evidence="4 13" id="KW-0963">Cytoplasm</keyword>
<dbReference type="Gene3D" id="3.30.930.10">
    <property type="entry name" value="Bira Bifunctional Protein, Domain 2"/>
    <property type="match status" value="1"/>
</dbReference>
<dbReference type="AlphaFoldDB" id="D5EG11"/>
<name>D5EG11_AMICL</name>
<dbReference type="RefSeq" id="WP_013048756.1">
    <property type="nucleotide sequence ID" value="NC_014011.1"/>
</dbReference>
<keyword evidence="17" id="KW-1185">Reference proteome</keyword>
<keyword evidence="9 13" id="KW-0460">Magnesium</keyword>
<dbReference type="SUPFAM" id="SSF50249">
    <property type="entry name" value="Nucleic acid-binding proteins"/>
    <property type="match status" value="1"/>
</dbReference>
<dbReference type="GO" id="GO:0000287">
    <property type="term" value="F:magnesium ion binding"/>
    <property type="evidence" value="ECO:0007669"/>
    <property type="project" value="UniProtKB-UniRule"/>
</dbReference>
<dbReference type="PROSITE" id="PS50862">
    <property type="entry name" value="AA_TRNA_LIGASE_II"/>
    <property type="match status" value="1"/>
</dbReference>
<dbReference type="InterPro" id="IPR004364">
    <property type="entry name" value="Aa-tRNA-synt_II"/>
</dbReference>
<dbReference type="GO" id="GO:0000049">
    <property type="term" value="F:tRNA binding"/>
    <property type="evidence" value="ECO:0007669"/>
    <property type="project" value="TreeGrafter"/>
</dbReference>
<evidence type="ECO:0000259" key="15">
    <source>
        <dbReference type="PROSITE" id="PS50862"/>
    </source>
</evidence>
<keyword evidence="7 13" id="KW-0547">Nucleotide-binding</keyword>
<evidence type="ECO:0000256" key="11">
    <source>
        <dbReference type="ARBA" id="ARBA00023146"/>
    </source>
</evidence>
<dbReference type="Gene3D" id="2.40.50.140">
    <property type="entry name" value="Nucleic acid-binding proteins"/>
    <property type="match status" value="1"/>
</dbReference>
<evidence type="ECO:0000256" key="4">
    <source>
        <dbReference type="ARBA" id="ARBA00022490"/>
    </source>
</evidence>
<dbReference type="CDD" id="cd00775">
    <property type="entry name" value="LysRS_core"/>
    <property type="match status" value="1"/>
</dbReference>
<keyword evidence="5 13" id="KW-0436">Ligase</keyword>
<dbReference type="SUPFAM" id="SSF55681">
    <property type="entry name" value="Class II aaRS and biotin synthetases"/>
    <property type="match status" value="1"/>
</dbReference>
<feature type="domain" description="Aminoacyl-transfer RNA synthetases class-II family profile" evidence="15">
    <location>
        <begin position="187"/>
        <end position="504"/>
    </location>
</feature>
<comment type="subcellular location">
    <subcellularLocation>
        <location evidence="1 13">Cytoplasm</location>
    </subcellularLocation>
</comment>
<dbReference type="InterPro" id="IPR045864">
    <property type="entry name" value="aa-tRNA-synth_II/BPL/LPL"/>
</dbReference>
<comment type="cofactor">
    <cofactor evidence="13 14">
        <name>Mg(2+)</name>
        <dbReference type="ChEBI" id="CHEBI:18420"/>
    </cofactor>
    <text evidence="13 14">Binds 3 Mg(2+) ions per subunit.</text>
</comment>
<dbReference type="InterPro" id="IPR012340">
    <property type="entry name" value="NA-bd_OB-fold"/>
</dbReference>
<evidence type="ECO:0000256" key="1">
    <source>
        <dbReference type="ARBA" id="ARBA00004496"/>
    </source>
</evidence>
<dbReference type="Pfam" id="PF00152">
    <property type="entry name" value="tRNA-synt_2"/>
    <property type="match status" value="1"/>
</dbReference>
<dbReference type="EC" id="6.1.1.6" evidence="13"/>
<dbReference type="STRING" id="572547.Amico_1376"/>
<evidence type="ECO:0000256" key="14">
    <source>
        <dbReference type="RuleBase" id="RU000336"/>
    </source>
</evidence>
<dbReference type="PIRSF" id="PIRSF039101">
    <property type="entry name" value="LysRS2"/>
    <property type="match status" value="1"/>
</dbReference>
<dbReference type="GO" id="GO:0004824">
    <property type="term" value="F:lysine-tRNA ligase activity"/>
    <property type="evidence" value="ECO:0007669"/>
    <property type="project" value="UniProtKB-UniRule"/>
</dbReference>
<dbReference type="InterPro" id="IPR044136">
    <property type="entry name" value="Lys-tRNA-ligase_II_N"/>
</dbReference>
<dbReference type="FunFam" id="3.30.930.10:FF:000238">
    <property type="entry name" value="Lysine--tRNA ligase"/>
    <property type="match status" value="1"/>
</dbReference>
<dbReference type="GO" id="GO:0005524">
    <property type="term" value="F:ATP binding"/>
    <property type="evidence" value="ECO:0007669"/>
    <property type="project" value="UniProtKB-UniRule"/>
</dbReference>
<keyword evidence="6 13" id="KW-0479">Metal-binding</keyword>
<dbReference type="PANTHER" id="PTHR42918">
    <property type="entry name" value="LYSYL-TRNA SYNTHETASE"/>
    <property type="match status" value="1"/>
</dbReference>
<evidence type="ECO:0000313" key="16">
    <source>
        <dbReference type="EMBL" id="ADE57493.1"/>
    </source>
</evidence>
<dbReference type="Proteomes" id="UP000002366">
    <property type="component" value="Chromosome"/>
</dbReference>
<dbReference type="HAMAP" id="MF_00252">
    <property type="entry name" value="Lys_tRNA_synth_class2"/>
    <property type="match status" value="1"/>
</dbReference>
<dbReference type="GO" id="GO:0005829">
    <property type="term" value="C:cytosol"/>
    <property type="evidence" value="ECO:0007669"/>
    <property type="project" value="TreeGrafter"/>
</dbReference>
<dbReference type="EMBL" id="CP001997">
    <property type="protein sequence ID" value="ADE57493.1"/>
    <property type="molecule type" value="Genomic_DNA"/>
</dbReference>
<evidence type="ECO:0000256" key="2">
    <source>
        <dbReference type="ARBA" id="ARBA00008226"/>
    </source>
</evidence>
<keyword evidence="8 13" id="KW-0067">ATP-binding</keyword>
<evidence type="ECO:0000256" key="7">
    <source>
        <dbReference type="ARBA" id="ARBA00022741"/>
    </source>
</evidence>
<evidence type="ECO:0000256" key="3">
    <source>
        <dbReference type="ARBA" id="ARBA00011738"/>
    </source>
</evidence>
<evidence type="ECO:0000313" key="17">
    <source>
        <dbReference type="Proteomes" id="UP000002366"/>
    </source>
</evidence>
<gene>
    <name evidence="13" type="primary">lysS</name>
    <name evidence="16" type="ordered locus">Amico_1376</name>
</gene>
<protein>
    <recommendedName>
        <fullName evidence="13">Lysine--tRNA ligase</fullName>
        <ecNumber evidence="13">6.1.1.6</ecNumber>
    </recommendedName>
    <alternativeName>
        <fullName evidence="13">Lysyl-tRNA synthetase</fullName>
        <shortName evidence="13">LysRS</shortName>
    </alternativeName>
</protein>
<evidence type="ECO:0000256" key="12">
    <source>
        <dbReference type="ARBA" id="ARBA00048573"/>
    </source>
</evidence>
<evidence type="ECO:0000256" key="6">
    <source>
        <dbReference type="ARBA" id="ARBA00022723"/>
    </source>
</evidence>
<comment type="catalytic activity">
    <reaction evidence="12 13 14">
        <text>tRNA(Lys) + L-lysine + ATP = L-lysyl-tRNA(Lys) + AMP + diphosphate</text>
        <dbReference type="Rhea" id="RHEA:20792"/>
        <dbReference type="Rhea" id="RHEA-COMP:9696"/>
        <dbReference type="Rhea" id="RHEA-COMP:9697"/>
        <dbReference type="ChEBI" id="CHEBI:30616"/>
        <dbReference type="ChEBI" id="CHEBI:32551"/>
        <dbReference type="ChEBI" id="CHEBI:33019"/>
        <dbReference type="ChEBI" id="CHEBI:78442"/>
        <dbReference type="ChEBI" id="CHEBI:78529"/>
        <dbReference type="ChEBI" id="CHEBI:456215"/>
        <dbReference type="EC" id="6.1.1.6"/>
    </reaction>
</comment>
<dbReference type="InterPro" id="IPR004365">
    <property type="entry name" value="NA-bd_OB_tRNA"/>
</dbReference>
<feature type="binding site" evidence="13">
    <location>
        <position position="416"/>
    </location>
    <ligand>
        <name>Mg(2+)</name>
        <dbReference type="ChEBI" id="CHEBI:18420"/>
        <label>1</label>
    </ligand>
</feature>
<dbReference type="CDD" id="cd04322">
    <property type="entry name" value="LysRS_N"/>
    <property type="match status" value="1"/>
</dbReference>
<evidence type="ECO:0000256" key="8">
    <source>
        <dbReference type="ARBA" id="ARBA00022840"/>
    </source>
</evidence>
<dbReference type="eggNOG" id="COG1190">
    <property type="taxonomic scope" value="Bacteria"/>
</dbReference>
<keyword evidence="11 13" id="KW-0030">Aminoacyl-tRNA synthetase</keyword>
<evidence type="ECO:0000256" key="5">
    <source>
        <dbReference type="ARBA" id="ARBA00022598"/>
    </source>
</evidence>
<evidence type="ECO:0000256" key="10">
    <source>
        <dbReference type="ARBA" id="ARBA00022917"/>
    </source>
</evidence>
<dbReference type="GO" id="GO:0006430">
    <property type="term" value="P:lysyl-tRNA aminoacylation"/>
    <property type="evidence" value="ECO:0007669"/>
    <property type="project" value="UniProtKB-UniRule"/>
</dbReference>
<reference evidence="16 17" key="1">
    <citation type="journal article" date="2010" name="Stand. Genomic Sci.">
        <title>Complete genome sequence of Aminobacterium colombiense type strain (ALA-1).</title>
        <authorList>
            <person name="Chertkov O."/>
            <person name="Sikorski J."/>
            <person name="Brambilla E."/>
            <person name="Lapidus A."/>
            <person name="Copeland A."/>
            <person name="Glavina Del Rio T."/>
            <person name="Nolan M."/>
            <person name="Lucas S."/>
            <person name="Tice H."/>
            <person name="Cheng J.F."/>
            <person name="Han C."/>
            <person name="Detter J.C."/>
            <person name="Bruce D."/>
            <person name="Tapia R."/>
            <person name="Goodwin L."/>
            <person name="Pitluck S."/>
            <person name="Liolios K."/>
            <person name="Ivanova N."/>
            <person name="Mavromatis K."/>
            <person name="Ovchinnikova G."/>
            <person name="Pati A."/>
            <person name="Chen A."/>
            <person name="Palaniappan K."/>
            <person name="Land M."/>
            <person name="Hauser L."/>
            <person name="Chang Y.J."/>
            <person name="Jeffries C.D."/>
            <person name="Spring S."/>
            <person name="Rohde M."/>
            <person name="Goker M."/>
            <person name="Bristow J."/>
            <person name="Eisen J.A."/>
            <person name="Markowitz V."/>
            <person name="Hugenholtz P."/>
            <person name="Kyrpides N.C."/>
            <person name="Klenk H.P."/>
        </authorList>
    </citation>
    <scope>NUCLEOTIDE SEQUENCE [LARGE SCALE GENOMIC DNA]</scope>
    <source>
        <strain evidence="17">DSM 12261 / ALA-1</strain>
    </source>
</reference>
<dbReference type="PANTHER" id="PTHR42918:SF15">
    <property type="entry name" value="LYSINE--TRNA LIGASE, CHLOROPLASTIC_MITOCHONDRIAL"/>
    <property type="match status" value="1"/>
</dbReference>
<comment type="similarity">
    <text evidence="2 13">Belongs to the class-II aminoacyl-tRNA synthetase family.</text>
</comment>
<dbReference type="NCBIfam" id="NF001756">
    <property type="entry name" value="PRK00484.1"/>
    <property type="match status" value="1"/>
</dbReference>
<dbReference type="NCBIfam" id="TIGR00499">
    <property type="entry name" value="lysS_bact"/>
    <property type="match status" value="1"/>
</dbReference>
<evidence type="ECO:0000256" key="9">
    <source>
        <dbReference type="ARBA" id="ARBA00022842"/>
    </source>
</evidence>
<accession>D5EG11</accession>
<feature type="binding site" evidence="13">
    <location>
        <position position="423"/>
    </location>
    <ligand>
        <name>Mg(2+)</name>
        <dbReference type="ChEBI" id="CHEBI:18420"/>
        <label>2</label>
    </ligand>
</feature>
<proteinExistence type="inferred from homology"/>